<dbReference type="AlphaFoldDB" id="A0A6I0F1F8"/>
<gene>
    <name evidence="3" type="ORF">F8154_05615</name>
</gene>
<dbReference type="SUPFAM" id="SSF47090">
    <property type="entry name" value="PGBD-like"/>
    <property type="match status" value="1"/>
</dbReference>
<dbReference type="Proteomes" id="UP000432715">
    <property type="component" value="Unassembled WGS sequence"/>
</dbReference>
<dbReference type="Pfam" id="PF07486">
    <property type="entry name" value="Hydrolase_2"/>
    <property type="match status" value="1"/>
</dbReference>
<evidence type="ECO:0000313" key="4">
    <source>
        <dbReference type="Proteomes" id="UP000432715"/>
    </source>
</evidence>
<sequence length="236" mass="25689">MYRMKVSGKVIVSLALVVLLIALQVVAVFAGESHSLLSFGSRGNEVVRLQQALQSLGYYRYTVDGIYGKITERAVINYQIDRGLIIDGIAGPQTKASLYGGSAVNPSRKSNTTVNSGDVYWLARIIHAEAAGESYIGKVAVGNVVLNRVNSKAFPNTIYNVIFEYYKNIPQFSPVADGSIYNTPCSECVAAAKESLNYSRPVGNSTYFFNPSKASGSWIVRNKSYVTTIGGHAFYQ</sequence>
<dbReference type="OrthoDB" id="9785345at2"/>
<feature type="domain" description="Peptidoglycan binding-like" evidence="1">
    <location>
        <begin position="42"/>
        <end position="98"/>
    </location>
</feature>
<feature type="domain" description="Cell wall hydrolase SleB" evidence="2">
    <location>
        <begin position="132"/>
        <end position="235"/>
    </location>
</feature>
<reference evidence="3 4" key="1">
    <citation type="submission" date="2019-10" db="EMBL/GenBank/DDBJ databases">
        <title>Alkaliphilus serpentinus sp. nov. and Alkaliphilus pronyensis sp. nov., two novel anaerobic alkaliphilic species isolated from the serpentinized-hosted hydrothermal field of the Prony Bay (New Caledonia).</title>
        <authorList>
            <person name="Postec A."/>
        </authorList>
    </citation>
    <scope>NUCLEOTIDE SEQUENCE [LARGE SCALE GENOMIC DNA]</scope>
    <source>
        <strain evidence="3 4">LacV</strain>
    </source>
</reference>
<organism evidence="3 4">
    <name type="scientific">Alkaliphilus pronyensis</name>
    <dbReference type="NCBI Taxonomy" id="1482732"/>
    <lineage>
        <taxon>Bacteria</taxon>
        <taxon>Bacillati</taxon>
        <taxon>Bacillota</taxon>
        <taxon>Clostridia</taxon>
        <taxon>Peptostreptococcales</taxon>
        <taxon>Natronincolaceae</taxon>
        <taxon>Alkaliphilus</taxon>
    </lineage>
</organism>
<dbReference type="InterPro" id="IPR042047">
    <property type="entry name" value="SleB_dom1"/>
</dbReference>
<name>A0A6I0F1F8_9FIRM</name>
<evidence type="ECO:0000259" key="2">
    <source>
        <dbReference type="Pfam" id="PF07486"/>
    </source>
</evidence>
<proteinExistence type="predicted"/>
<dbReference type="Gene3D" id="6.20.240.60">
    <property type="match status" value="1"/>
</dbReference>
<dbReference type="InterPro" id="IPR002477">
    <property type="entry name" value="Peptidoglycan-bd-like"/>
</dbReference>
<keyword evidence="4" id="KW-1185">Reference proteome</keyword>
<keyword evidence="3" id="KW-0378">Hydrolase</keyword>
<dbReference type="InterPro" id="IPR036365">
    <property type="entry name" value="PGBD-like_sf"/>
</dbReference>
<accession>A0A6I0F1F8</accession>
<protein>
    <submittedName>
        <fullName evidence="3">Cell wall hydrolase</fullName>
    </submittedName>
</protein>
<dbReference type="Gene3D" id="1.10.10.2520">
    <property type="entry name" value="Cell wall hydrolase SleB, domain 1"/>
    <property type="match status" value="1"/>
</dbReference>
<dbReference type="Pfam" id="PF01471">
    <property type="entry name" value="PG_binding_1"/>
    <property type="match status" value="1"/>
</dbReference>
<comment type="caution">
    <text evidence="3">The sequence shown here is derived from an EMBL/GenBank/DDBJ whole genome shotgun (WGS) entry which is preliminary data.</text>
</comment>
<dbReference type="InterPro" id="IPR036366">
    <property type="entry name" value="PGBDSf"/>
</dbReference>
<evidence type="ECO:0000313" key="3">
    <source>
        <dbReference type="EMBL" id="KAB3535777.1"/>
    </source>
</evidence>
<dbReference type="EMBL" id="WBZC01000015">
    <property type="protein sequence ID" value="KAB3535777.1"/>
    <property type="molecule type" value="Genomic_DNA"/>
</dbReference>
<dbReference type="GO" id="GO:0016787">
    <property type="term" value="F:hydrolase activity"/>
    <property type="evidence" value="ECO:0007669"/>
    <property type="project" value="UniProtKB-KW"/>
</dbReference>
<dbReference type="Gene3D" id="1.10.101.10">
    <property type="entry name" value="PGBD-like superfamily/PGBD"/>
    <property type="match status" value="1"/>
</dbReference>
<dbReference type="InterPro" id="IPR011105">
    <property type="entry name" value="Cell_wall_hydrolase_SleB"/>
</dbReference>
<evidence type="ECO:0000259" key="1">
    <source>
        <dbReference type="Pfam" id="PF01471"/>
    </source>
</evidence>